<organism evidence="10 11">
    <name type="scientific">Desulfoscipio geothermicus DSM 3669</name>
    <dbReference type="NCBI Taxonomy" id="1121426"/>
    <lineage>
        <taxon>Bacteria</taxon>
        <taxon>Bacillati</taxon>
        <taxon>Bacillota</taxon>
        <taxon>Clostridia</taxon>
        <taxon>Eubacteriales</taxon>
        <taxon>Desulfallaceae</taxon>
        <taxon>Desulfoscipio</taxon>
    </lineage>
</organism>
<dbReference type="GO" id="GO:0005886">
    <property type="term" value="C:plasma membrane"/>
    <property type="evidence" value="ECO:0007669"/>
    <property type="project" value="TreeGrafter"/>
</dbReference>
<dbReference type="GO" id="GO:0015093">
    <property type="term" value="F:ferrous iron transmembrane transporter activity"/>
    <property type="evidence" value="ECO:0007669"/>
    <property type="project" value="TreeGrafter"/>
</dbReference>
<dbReference type="PANTHER" id="PTHR43840">
    <property type="entry name" value="MITOCHONDRIAL METAL TRANSPORTER 1-RELATED"/>
    <property type="match status" value="1"/>
</dbReference>
<evidence type="ECO:0000259" key="9">
    <source>
        <dbReference type="Pfam" id="PF16916"/>
    </source>
</evidence>
<dbReference type="Proteomes" id="UP000199584">
    <property type="component" value="Unassembled WGS sequence"/>
</dbReference>
<dbReference type="InterPro" id="IPR002524">
    <property type="entry name" value="Cation_efflux"/>
</dbReference>
<proteinExistence type="inferred from homology"/>
<evidence type="ECO:0000313" key="11">
    <source>
        <dbReference type="Proteomes" id="UP000199584"/>
    </source>
</evidence>
<comment type="similarity">
    <text evidence="2">Belongs to the cation diffusion facilitator (CDF) transporter (TC 2.A.4) family.</text>
</comment>
<protein>
    <submittedName>
        <fullName evidence="10">Cation diffusion facilitator family transporter</fullName>
    </submittedName>
</protein>
<keyword evidence="4 7" id="KW-0812">Transmembrane</keyword>
<dbReference type="GO" id="GO:0015086">
    <property type="term" value="F:cadmium ion transmembrane transporter activity"/>
    <property type="evidence" value="ECO:0007669"/>
    <property type="project" value="TreeGrafter"/>
</dbReference>
<dbReference type="AlphaFoldDB" id="A0A1I6EBJ0"/>
<dbReference type="GO" id="GO:0006882">
    <property type="term" value="P:intracellular zinc ion homeostasis"/>
    <property type="evidence" value="ECO:0007669"/>
    <property type="project" value="TreeGrafter"/>
</dbReference>
<evidence type="ECO:0000256" key="3">
    <source>
        <dbReference type="ARBA" id="ARBA00022448"/>
    </source>
</evidence>
<dbReference type="InterPro" id="IPR027470">
    <property type="entry name" value="Cation_efflux_CTD"/>
</dbReference>
<reference evidence="11" key="1">
    <citation type="submission" date="2016-10" db="EMBL/GenBank/DDBJ databases">
        <authorList>
            <person name="Varghese N."/>
            <person name="Submissions S."/>
        </authorList>
    </citation>
    <scope>NUCLEOTIDE SEQUENCE [LARGE SCALE GENOMIC DNA]</scope>
    <source>
        <strain evidence="11">DSM 3669</strain>
    </source>
</reference>
<evidence type="ECO:0000256" key="7">
    <source>
        <dbReference type="SAM" id="Phobius"/>
    </source>
</evidence>
<evidence type="ECO:0000256" key="1">
    <source>
        <dbReference type="ARBA" id="ARBA00004141"/>
    </source>
</evidence>
<dbReference type="RefSeq" id="WP_092486860.1">
    <property type="nucleotide sequence ID" value="NZ_FOYM01000034.1"/>
</dbReference>
<dbReference type="InterPro" id="IPR058533">
    <property type="entry name" value="Cation_efflux_TM"/>
</dbReference>
<dbReference type="PANTHER" id="PTHR43840:SF15">
    <property type="entry name" value="MITOCHONDRIAL METAL TRANSPORTER 1-RELATED"/>
    <property type="match status" value="1"/>
</dbReference>
<feature type="domain" description="Cation efflux protein cytoplasmic" evidence="9">
    <location>
        <begin position="208"/>
        <end position="286"/>
    </location>
</feature>
<feature type="transmembrane region" description="Helical" evidence="7">
    <location>
        <begin position="111"/>
        <end position="128"/>
    </location>
</feature>
<feature type="domain" description="Cation efflux protein transmembrane" evidence="8">
    <location>
        <begin position="12"/>
        <end position="204"/>
    </location>
</feature>
<evidence type="ECO:0000256" key="6">
    <source>
        <dbReference type="ARBA" id="ARBA00023136"/>
    </source>
</evidence>
<dbReference type="InterPro" id="IPR036837">
    <property type="entry name" value="Cation_efflux_CTD_sf"/>
</dbReference>
<keyword evidence="3" id="KW-0813">Transport</keyword>
<evidence type="ECO:0000256" key="2">
    <source>
        <dbReference type="ARBA" id="ARBA00008114"/>
    </source>
</evidence>
<keyword evidence="11" id="KW-1185">Reference proteome</keyword>
<dbReference type="Pfam" id="PF01545">
    <property type="entry name" value="Cation_efflux"/>
    <property type="match status" value="1"/>
</dbReference>
<evidence type="ECO:0000256" key="5">
    <source>
        <dbReference type="ARBA" id="ARBA00022989"/>
    </source>
</evidence>
<dbReference type="SUPFAM" id="SSF160240">
    <property type="entry name" value="Cation efflux protein cytoplasmic domain-like"/>
    <property type="match status" value="1"/>
</dbReference>
<dbReference type="NCBIfam" id="TIGR01297">
    <property type="entry name" value="CDF"/>
    <property type="match status" value="1"/>
</dbReference>
<keyword evidence="6 7" id="KW-0472">Membrane</keyword>
<dbReference type="InterPro" id="IPR050291">
    <property type="entry name" value="CDF_Transporter"/>
</dbReference>
<gene>
    <name evidence="10" type="ORF">SAMN05660706_13423</name>
</gene>
<evidence type="ECO:0000313" key="10">
    <source>
        <dbReference type="EMBL" id="SFR15074.1"/>
    </source>
</evidence>
<keyword evidence="5 7" id="KW-1133">Transmembrane helix</keyword>
<dbReference type="OrthoDB" id="9806522at2"/>
<accession>A0A1I6EBJ0</accession>
<dbReference type="Gene3D" id="3.30.70.1350">
    <property type="entry name" value="Cation efflux protein, cytoplasmic domain"/>
    <property type="match status" value="1"/>
</dbReference>
<dbReference type="STRING" id="39060.SAMN05660706_13423"/>
<evidence type="ECO:0000259" key="8">
    <source>
        <dbReference type="Pfam" id="PF01545"/>
    </source>
</evidence>
<dbReference type="EMBL" id="FOYM01000034">
    <property type="protein sequence ID" value="SFR15074.1"/>
    <property type="molecule type" value="Genomic_DNA"/>
</dbReference>
<dbReference type="InterPro" id="IPR027469">
    <property type="entry name" value="Cation_efflux_TMD_sf"/>
</dbReference>
<sequence length="332" mass="36218">MDLQEKVKVARLSVASNLILTCGKLGVGLTMNSISVISEAIHSGLDLVASVIAFASVKESNKPADDQHRYGHGKFENLAAIIEAVLILVAAALIIKEAYPKLFGATEVKSLGLGALVMGFSALVNIYISSRLMRVARETGSPALEADAWHLRTDVLTSLGVLAGIGIIKLTGWYIVDPVIAIGVTLFILKAAYDLLRESVGSILDARLPDNEEKVIMEVLQSYAGNYVDYRNLRTRRAGPQRYMDFNLIVPRGKQIVSTHELCDSIERDLHRHLPGVEAVIHAEPCAPQDGDCEICSVRLCRKQQVEITGVCENCVECCPENEETTNQQSHP</sequence>
<dbReference type="Pfam" id="PF16916">
    <property type="entry name" value="ZT_dimer"/>
    <property type="match status" value="1"/>
</dbReference>
<evidence type="ECO:0000256" key="4">
    <source>
        <dbReference type="ARBA" id="ARBA00022692"/>
    </source>
</evidence>
<dbReference type="GO" id="GO:0015341">
    <property type="term" value="F:zinc efflux antiporter activity"/>
    <property type="evidence" value="ECO:0007669"/>
    <property type="project" value="TreeGrafter"/>
</dbReference>
<dbReference type="FunFam" id="1.20.1510.10:FF:000006">
    <property type="entry name" value="Divalent cation efflux transporter"/>
    <property type="match status" value="1"/>
</dbReference>
<dbReference type="SUPFAM" id="SSF161111">
    <property type="entry name" value="Cation efflux protein transmembrane domain-like"/>
    <property type="match status" value="1"/>
</dbReference>
<comment type="subcellular location">
    <subcellularLocation>
        <location evidence="1">Membrane</location>
        <topology evidence="1">Multi-pass membrane protein</topology>
    </subcellularLocation>
</comment>
<name>A0A1I6EBJ0_9FIRM</name>
<dbReference type="Gene3D" id="1.20.1510.10">
    <property type="entry name" value="Cation efflux protein transmembrane domain"/>
    <property type="match status" value="1"/>
</dbReference>
<feature type="transmembrane region" description="Helical" evidence="7">
    <location>
        <begin position="78"/>
        <end position="99"/>
    </location>
</feature>